<name>A0ABZ1YNK9_9NOCA</name>
<evidence type="ECO:0000313" key="2">
    <source>
        <dbReference type="EMBL" id="WUV44802.1"/>
    </source>
</evidence>
<evidence type="ECO:0000313" key="3">
    <source>
        <dbReference type="Proteomes" id="UP001432062"/>
    </source>
</evidence>
<evidence type="ECO:0000256" key="1">
    <source>
        <dbReference type="SAM" id="MobiDB-lite"/>
    </source>
</evidence>
<dbReference type="EMBL" id="CP109441">
    <property type="protein sequence ID" value="WUV44802.1"/>
    <property type="molecule type" value="Genomic_DNA"/>
</dbReference>
<dbReference type="Proteomes" id="UP001432062">
    <property type="component" value="Chromosome"/>
</dbReference>
<keyword evidence="3" id="KW-1185">Reference proteome</keyword>
<feature type="region of interest" description="Disordered" evidence="1">
    <location>
        <begin position="1"/>
        <end position="22"/>
    </location>
</feature>
<proteinExistence type="predicted"/>
<feature type="compositionally biased region" description="Basic and acidic residues" evidence="1">
    <location>
        <begin position="1"/>
        <end position="10"/>
    </location>
</feature>
<organism evidence="2 3">
    <name type="scientific">Nocardia vinacea</name>
    <dbReference type="NCBI Taxonomy" id="96468"/>
    <lineage>
        <taxon>Bacteria</taxon>
        <taxon>Bacillati</taxon>
        <taxon>Actinomycetota</taxon>
        <taxon>Actinomycetes</taxon>
        <taxon>Mycobacteriales</taxon>
        <taxon>Nocardiaceae</taxon>
        <taxon>Nocardia</taxon>
    </lineage>
</organism>
<sequence length="86" mass="9197">MMTRTLERQAVDPSTPLDPSDQRTLRETLVVMLSEAPGLASDIAASLQLPEAVVHAVLVDLVAEELAVEGYDGSVCWYGARTIGTV</sequence>
<protein>
    <recommendedName>
        <fullName evidence="4">MarR family transcriptional regulator</fullName>
    </recommendedName>
</protein>
<gene>
    <name evidence="2" type="ORF">OG563_37580</name>
</gene>
<dbReference type="RefSeq" id="WP_329407920.1">
    <property type="nucleotide sequence ID" value="NZ_CP109441.1"/>
</dbReference>
<accession>A0ABZ1YNK9</accession>
<evidence type="ECO:0008006" key="4">
    <source>
        <dbReference type="Google" id="ProtNLM"/>
    </source>
</evidence>
<reference evidence="2" key="1">
    <citation type="submission" date="2022-10" db="EMBL/GenBank/DDBJ databases">
        <title>The complete genomes of actinobacterial strains from the NBC collection.</title>
        <authorList>
            <person name="Joergensen T.S."/>
            <person name="Alvarez Arevalo M."/>
            <person name="Sterndorff E.B."/>
            <person name="Faurdal D."/>
            <person name="Vuksanovic O."/>
            <person name="Mourched A.-S."/>
            <person name="Charusanti P."/>
            <person name="Shaw S."/>
            <person name="Blin K."/>
            <person name="Weber T."/>
        </authorList>
    </citation>
    <scope>NUCLEOTIDE SEQUENCE</scope>
    <source>
        <strain evidence="2">NBC_01482</strain>
    </source>
</reference>